<dbReference type="AlphaFoldDB" id="A0A9P6Q7H3"/>
<evidence type="ECO:0000256" key="2">
    <source>
        <dbReference type="SAM" id="SignalP"/>
    </source>
</evidence>
<name>A0A9P6Q7H3_9FUNG</name>
<dbReference type="InterPro" id="IPR009003">
    <property type="entry name" value="Peptidase_S1_PA"/>
</dbReference>
<keyword evidence="2" id="KW-0732">Signal</keyword>
<feature type="region of interest" description="Disordered" evidence="1">
    <location>
        <begin position="270"/>
        <end position="302"/>
    </location>
</feature>
<dbReference type="OrthoDB" id="2333706at2759"/>
<evidence type="ECO:0000313" key="3">
    <source>
        <dbReference type="EMBL" id="KAG0261035.1"/>
    </source>
</evidence>
<feature type="chain" id="PRO_5040189204" description="Serine protease" evidence="2">
    <location>
        <begin position="22"/>
        <end position="745"/>
    </location>
</feature>
<comment type="caution">
    <text evidence="3">The sequence shown here is derived from an EMBL/GenBank/DDBJ whole genome shotgun (WGS) entry which is preliminary data.</text>
</comment>
<dbReference type="PANTHER" id="PTHR36234:SF5">
    <property type="entry name" value="LYSYL ENDOPEPTIDASE"/>
    <property type="match status" value="1"/>
</dbReference>
<protein>
    <recommendedName>
        <fullName evidence="5">Serine protease</fullName>
    </recommendedName>
</protein>
<feature type="signal peptide" evidence="2">
    <location>
        <begin position="1"/>
        <end position="21"/>
    </location>
</feature>
<gene>
    <name evidence="3" type="ORF">DFQ27_003177</name>
</gene>
<reference evidence="3" key="1">
    <citation type="journal article" date="2020" name="Fungal Divers.">
        <title>Resolving the Mortierellaceae phylogeny through synthesis of multi-gene phylogenetics and phylogenomics.</title>
        <authorList>
            <person name="Vandepol N."/>
            <person name="Liber J."/>
            <person name="Desiro A."/>
            <person name="Na H."/>
            <person name="Kennedy M."/>
            <person name="Barry K."/>
            <person name="Grigoriev I.V."/>
            <person name="Miller A.N."/>
            <person name="O'Donnell K."/>
            <person name="Stajich J.E."/>
            <person name="Bonito G."/>
        </authorList>
    </citation>
    <scope>NUCLEOTIDE SEQUENCE</scope>
    <source>
        <strain evidence="3">BC1065</strain>
    </source>
</reference>
<feature type="compositionally biased region" description="Low complexity" evidence="1">
    <location>
        <begin position="275"/>
        <end position="286"/>
    </location>
</feature>
<evidence type="ECO:0000256" key="1">
    <source>
        <dbReference type="SAM" id="MobiDB-lite"/>
    </source>
</evidence>
<dbReference type="SUPFAM" id="SSF50494">
    <property type="entry name" value="Trypsin-like serine proteases"/>
    <property type="match status" value="2"/>
</dbReference>
<proteinExistence type="predicted"/>
<evidence type="ECO:0008006" key="5">
    <source>
        <dbReference type="Google" id="ProtNLM"/>
    </source>
</evidence>
<dbReference type="EMBL" id="JAAAJB010000229">
    <property type="protein sequence ID" value="KAG0261035.1"/>
    <property type="molecule type" value="Genomic_DNA"/>
</dbReference>
<dbReference type="PANTHER" id="PTHR36234">
    <property type="entry name" value="LYSYL ENDOPEPTIDASE"/>
    <property type="match status" value="1"/>
</dbReference>
<organism evidence="3 4">
    <name type="scientific">Actinomortierella ambigua</name>
    <dbReference type="NCBI Taxonomy" id="1343610"/>
    <lineage>
        <taxon>Eukaryota</taxon>
        <taxon>Fungi</taxon>
        <taxon>Fungi incertae sedis</taxon>
        <taxon>Mucoromycota</taxon>
        <taxon>Mortierellomycotina</taxon>
        <taxon>Mortierellomycetes</taxon>
        <taxon>Mortierellales</taxon>
        <taxon>Mortierellaceae</taxon>
        <taxon>Actinomortierella</taxon>
    </lineage>
</organism>
<dbReference type="Gene3D" id="2.40.10.10">
    <property type="entry name" value="Trypsin-like serine proteases"/>
    <property type="match status" value="4"/>
</dbReference>
<evidence type="ECO:0000313" key="4">
    <source>
        <dbReference type="Proteomes" id="UP000807716"/>
    </source>
</evidence>
<dbReference type="InterPro" id="IPR043504">
    <property type="entry name" value="Peptidase_S1_PA_chymotrypsin"/>
</dbReference>
<keyword evidence="4" id="KW-1185">Reference proteome</keyword>
<feature type="region of interest" description="Disordered" evidence="1">
    <location>
        <begin position="519"/>
        <end position="539"/>
    </location>
</feature>
<dbReference type="Proteomes" id="UP000807716">
    <property type="component" value="Unassembled WGS sequence"/>
</dbReference>
<sequence>MRISTVLVASAALALFQAAAQVAVQGKFPPNLAGSFALPWADTDLLPASIQRLAPPSLSLPPLSNADLIQLEEEETQAKMRLSATSRERNAYKGAYQFGKALDQQSFAPEGFRSTLDSGRWMPLSHYLQASAMLEERGFEVFSPKTKQQHQRALKKSPQLLENEETMVWQLEIVSKGALSLNLIFSAFELPEGAELYVTGRKHVLGAFTGQVNHKADGTFATAPLQGDRLLLQVFMPSHLYESGILPRLELSHVIHGYRPMLTAATRKALDDEPAAQGQQKQQGSRGRARRPALFDQSPRTDAQQLFARRSAEGEDEEGPHVMSGKCNLDVACFHEYRDQSRSVGVILTDFNQKYCTGSMINNARHDGRQLFLTAYHCTGFSDTSEHLVMFNYEKTECGATGDEINEHDTAQGLVKLGAYMESDYTLYEIIEPIPDGYDLYLSGWSASPHAPTTRVKKTLSAPTAYDDNTEVVRPSKHMMKRALYDNLRQEVEDYLARASEAVEDEVTEALELLEAAAAQQKSSFKDNKPTVNPPPTPNPTELEPIFGIHHPGGDIMKVSFVLNGSLPKTCWTDCATDQYYHWQIPHWDRGTTEPGSSGSPLFDADKRIVGQLHGGTASCYNTKGYDVYGGLHASFRAPPHVKDRLSTYLDPEQTGTQFMDGYGLSAARAQFRARMQANPDLLKQRQQGVVDGDYDEFGNFVIRESMAGAGCAGMNDVRTKPLGERFRPASRVSEERKWWDRLFG</sequence>
<accession>A0A9P6Q7H3</accession>